<dbReference type="AlphaFoldDB" id="A0A6A3LJN5"/>
<dbReference type="EMBL" id="QXFU01000857">
    <property type="protein sequence ID" value="KAE9018278.1"/>
    <property type="molecule type" value="Genomic_DNA"/>
</dbReference>
<comment type="caution">
    <text evidence="2">The sequence shown here is derived from an EMBL/GenBank/DDBJ whole genome shotgun (WGS) entry which is preliminary data.</text>
</comment>
<dbReference type="Proteomes" id="UP000434957">
    <property type="component" value="Unassembled WGS sequence"/>
</dbReference>
<evidence type="ECO:0000256" key="1">
    <source>
        <dbReference type="SAM" id="MobiDB-lite"/>
    </source>
</evidence>
<evidence type="ECO:0000313" key="5">
    <source>
        <dbReference type="Proteomes" id="UP000429607"/>
    </source>
</evidence>
<dbReference type="Proteomes" id="UP000435112">
    <property type="component" value="Unassembled WGS sequence"/>
</dbReference>
<dbReference type="EMBL" id="QXFT01000913">
    <property type="protein sequence ID" value="KAE9333372.1"/>
    <property type="molecule type" value="Genomic_DNA"/>
</dbReference>
<evidence type="ECO:0000313" key="2">
    <source>
        <dbReference type="EMBL" id="KAE9018278.1"/>
    </source>
</evidence>
<feature type="compositionally biased region" description="Low complexity" evidence="1">
    <location>
        <begin position="58"/>
        <end position="76"/>
    </location>
</feature>
<proteinExistence type="predicted"/>
<organism evidence="2 7">
    <name type="scientific">Phytophthora rubi</name>
    <dbReference type="NCBI Taxonomy" id="129364"/>
    <lineage>
        <taxon>Eukaryota</taxon>
        <taxon>Sar</taxon>
        <taxon>Stramenopiles</taxon>
        <taxon>Oomycota</taxon>
        <taxon>Peronosporomycetes</taxon>
        <taxon>Peronosporales</taxon>
        <taxon>Peronosporaceae</taxon>
        <taxon>Phytophthora</taxon>
    </lineage>
</organism>
<reference evidence="5 7" key="1">
    <citation type="submission" date="2018-09" db="EMBL/GenBank/DDBJ databases">
        <title>Genomic investigation of the strawberry pathogen Phytophthora fragariae indicates pathogenicity is determined by transcriptional variation in three key races.</title>
        <authorList>
            <person name="Adams T.M."/>
            <person name="Armitage A.D."/>
            <person name="Sobczyk M.K."/>
            <person name="Bates H.J."/>
            <person name="Dunwell J.M."/>
            <person name="Nellist C.F."/>
            <person name="Harrison R.J."/>
        </authorList>
    </citation>
    <scope>NUCLEOTIDE SEQUENCE [LARGE SCALE GENOMIC DNA]</scope>
    <source>
        <strain evidence="3 5">SCRP249</strain>
        <strain evidence="2 7">SCRP324</strain>
        <strain evidence="4 6">SCRP333</strain>
    </source>
</reference>
<feature type="region of interest" description="Disordered" evidence="1">
    <location>
        <begin position="36"/>
        <end position="76"/>
    </location>
</feature>
<keyword evidence="6" id="KW-1185">Reference proteome</keyword>
<protein>
    <submittedName>
        <fullName evidence="2">Uncharacterized protein</fullName>
    </submittedName>
</protein>
<name>A0A6A3LJN5_9STRA</name>
<sequence>MAAEVHYGGQNLDELDQRLFRVYCDARFNPTLLRGSYPGGEARRRDGNRGFFRPAIQPTGAESGSGSTTTTASKPKTQQDLIQLQILELLAALPAGEEEALGEESLPQTLRSKVLSGSLELHSIC</sequence>
<evidence type="ECO:0000313" key="6">
    <source>
        <dbReference type="Proteomes" id="UP000434957"/>
    </source>
</evidence>
<evidence type="ECO:0000313" key="3">
    <source>
        <dbReference type="EMBL" id="KAE9023582.1"/>
    </source>
</evidence>
<dbReference type="Proteomes" id="UP000429607">
    <property type="component" value="Unassembled WGS sequence"/>
</dbReference>
<evidence type="ECO:0000313" key="7">
    <source>
        <dbReference type="Proteomes" id="UP000435112"/>
    </source>
</evidence>
<evidence type="ECO:0000313" key="4">
    <source>
        <dbReference type="EMBL" id="KAE9333372.1"/>
    </source>
</evidence>
<gene>
    <name evidence="3" type="ORF">PR001_g12870</name>
    <name evidence="2" type="ORF">PR002_g13149</name>
    <name evidence="4" type="ORF">PR003_g14054</name>
</gene>
<dbReference type="EMBL" id="QXFV01000855">
    <property type="protein sequence ID" value="KAE9023582.1"/>
    <property type="molecule type" value="Genomic_DNA"/>
</dbReference>
<accession>A0A6A3LJN5</accession>